<keyword evidence="7" id="KW-1185">Reference proteome</keyword>
<evidence type="ECO:0000313" key="6">
    <source>
        <dbReference type="EMBL" id="MFD1707703.1"/>
    </source>
</evidence>
<keyword evidence="5" id="KW-0028">Amino-acid biosynthesis</keyword>
<keyword evidence="2 5" id="KW-0057">Aromatic amino acid biosynthesis</keyword>
<dbReference type="InterPro" id="IPR050146">
    <property type="entry name" value="Type-I_3-dehydroquinase"/>
</dbReference>
<feature type="binding site" evidence="5">
    <location>
        <position position="207"/>
    </location>
    <ligand>
        <name>3-dehydroquinate</name>
        <dbReference type="ChEBI" id="CHEBI:32364"/>
    </ligand>
</feature>
<keyword evidence="3 5" id="KW-0456">Lyase</keyword>
<feature type="binding site" evidence="5">
    <location>
        <position position="230"/>
    </location>
    <ligand>
        <name>3-dehydroquinate</name>
        <dbReference type="ChEBI" id="CHEBI:32364"/>
    </ligand>
</feature>
<dbReference type="HAMAP" id="MF_00214">
    <property type="entry name" value="AroD"/>
    <property type="match status" value="1"/>
</dbReference>
<evidence type="ECO:0000256" key="1">
    <source>
        <dbReference type="ARBA" id="ARBA00001864"/>
    </source>
</evidence>
<organism evidence="6 7">
    <name type="scientific">Siminovitchia sediminis</name>
    <dbReference type="NCBI Taxonomy" id="1274353"/>
    <lineage>
        <taxon>Bacteria</taxon>
        <taxon>Bacillati</taxon>
        <taxon>Bacillota</taxon>
        <taxon>Bacilli</taxon>
        <taxon>Bacillales</taxon>
        <taxon>Bacillaceae</taxon>
        <taxon>Siminovitchia</taxon>
    </lineage>
</organism>
<dbReference type="InterPro" id="IPR013785">
    <property type="entry name" value="Aldolase_TIM"/>
</dbReference>
<proteinExistence type="inferred from homology"/>
<protein>
    <recommendedName>
        <fullName evidence="5">3-dehydroquinate dehydratase</fullName>
        <shortName evidence="5">3-dehydroquinase</shortName>
        <ecNumber evidence="5">4.2.1.10</ecNumber>
    </recommendedName>
    <alternativeName>
        <fullName evidence="5">Type I DHQase</fullName>
    </alternativeName>
    <alternativeName>
        <fullName evidence="5">Type I dehydroquinase</fullName>
        <shortName evidence="5">DHQ1</shortName>
    </alternativeName>
</protein>
<comment type="caution">
    <text evidence="6">The sequence shown here is derived from an EMBL/GenBank/DDBJ whole genome shotgun (WGS) entry which is preliminary data.</text>
</comment>
<dbReference type="SUPFAM" id="SSF51569">
    <property type="entry name" value="Aldolase"/>
    <property type="match status" value="1"/>
</dbReference>
<comment type="function">
    <text evidence="5">Involved in the third step of the chorismate pathway, which leads to the biosynthesis of aromatic amino acids. Catalyzes the cis-dehydration of 3-dehydroquinate (DHQ) and introduces the first double bond of the aromatic ring to yield 3-dehydroshikimate.</text>
</comment>
<dbReference type="EMBL" id="JBHUEO010000040">
    <property type="protein sequence ID" value="MFD1707703.1"/>
    <property type="molecule type" value="Genomic_DNA"/>
</dbReference>
<dbReference type="PANTHER" id="PTHR43699">
    <property type="entry name" value="3-DEHYDROQUINATE DEHYDRATASE"/>
    <property type="match status" value="1"/>
</dbReference>
<reference evidence="7" key="1">
    <citation type="journal article" date="2019" name="Int. J. Syst. Evol. Microbiol.">
        <title>The Global Catalogue of Microorganisms (GCM) 10K type strain sequencing project: providing services to taxonomists for standard genome sequencing and annotation.</title>
        <authorList>
            <consortium name="The Broad Institute Genomics Platform"/>
            <consortium name="The Broad Institute Genome Sequencing Center for Infectious Disease"/>
            <person name="Wu L."/>
            <person name="Ma J."/>
        </authorList>
    </citation>
    <scope>NUCLEOTIDE SEQUENCE [LARGE SCALE GENOMIC DNA]</scope>
    <source>
        <strain evidence="7">CGMCC 1.12295</strain>
    </source>
</reference>
<gene>
    <name evidence="5 6" type="primary">aroD</name>
    <name evidence="6" type="ORF">ACFSCZ_13325</name>
</gene>
<sequence>MRELFAERKRPYICTPLTGKNENEILKELDVVLPEGPDLIEWRADFFQELHDHTAVLSALHKISAKSSLPVLFTIRSTREGGEPISLTEEQKVALIGEVCKRDAVQAIDYEIESSPAYIRQLRHISSLYHKKLILSYHNFECMPPEETLLKKLYLAEFYGADVAKAAVMPSTRDDVLSLLDITNKADKELNIPLITMAMGNLGVVSRIIGWTYGSILTFGSGVQTSAPGQVQIGKLKKMIEMIDEEMNR</sequence>
<dbReference type="NCBIfam" id="TIGR01093">
    <property type="entry name" value="aroD"/>
    <property type="match status" value="1"/>
</dbReference>
<feature type="active site" description="Proton donor/acceptor" evidence="5">
    <location>
        <position position="138"/>
    </location>
</feature>
<dbReference type="CDD" id="cd00502">
    <property type="entry name" value="DHQase_I"/>
    <property type="match status" value="1"/>
</dbReference>
<comment type="pathway">
    <text evidence="5">Metabolic intermediate biosynthesis; chorismate biosynthesis; chorismate from D-erythrose 4-phosphate and phosphoenolpyruvate: step 3/7.</text>
</comment>
<dbReference type="PANTHER" id="PTHR43699:SF1">
    <property type="entry name" value="3-DEHYDROQUINATE DEHYDRATASE"/>
    <property type="match status" value="1"/>
</dbReference>
<evidence type="ECO:0000256" key="3">
    <source>
        <dbReference type="ARBA" id="ARBA00023239"/>
    </source>
</evidence>
<keyword evidence="4 5" id="KW-0704">Schiff base</keyword>
<dbReference type="RefSeq" id="WP_380774499.1">
    <property type="nucleotide sequence ID" value="NZ_JBHUEO010000040.1"/>
</dbReference>
<dbReference type="Gene3D" id="3.20.20.70">
    <property type="entry name" value="Aldolase class I"/>
    <property type="match status" value="1"/>
</dbReference>
<comment type="caution">
    <text evidence="5">Lacks conserved residue(s) required for the propagation of feature annotation.</text>
</comment>
<evidence type="ECO:0000313" key="7">
    <source>
        <dbReference type="Proteomes" id="UP001597301"/>
    </source>
</evidence>
<evidence type="ECO:0000256" key="5">
    <source>
        <dbReference type="HAMAP-Rule" id="MF_00214"/>
    </source>
</evidence>
<dbReference type="Proteomes" id="UP001597301">
    <property type="component" value="Unassembled WGS sequence"/>
</dbReference>
<feature type="binding site" evidence="5">
    <location>
        <position position="76"/>
    </location>
    <ligand>
        <name>3-dehydroquinate</name>
        <dbReference type="ChEBI" id="CHEBI:32364"/>
    </ligand>
</feature>
<dbReference type="EC" id="4.2.1.10" evidence="5"/>
<evidence type="ECO:0000256" key="2">
    <source>
        <dbReference type="ARBA" id="ARBA00023141"/>
    </source>
</evidence>
<dbReference type="InterPro" id="IPR001381">
    <property type="entry name" value="DHquinase_I"/>
</dbReference>
<dbReference type="Pfam" id="PF01487">
    <property type="entry name" value="DHquinase_I"/>
    <property type="match status" value="1"/>
</dbReference>
<feature type="binding site" evidence="5">
    <location>
        <begin position="41"/>
        <end position="43"/>
    </location>
    <ligand>
        <name>3-dehydroquinate</name>
        <dbReference type="ChEBI" id="CHEBI:32364"/>
    </ligand>
</feature>
<accession>A0ABW4KJP4</accession>
<feature type="binding site" evidence="5">
    <location>
        <position position="226"/>
    </location>
    <ligand>
        <name>3-dehydroquinate</name>
        <dbReference type="ChEBI" id="CHEBI:32364"/>
    </ligand>
</feature>
<feature type="active site" description="Schiff-base intermediate with substrate" evidence="5">
    <location>
        <position position="165"/>
    </location>
</feature>
<dbReference type="GO" id="GO:0003855">
    <property type="term" value="F:3-dehydroquinate dehydratase activity"/>
    <property type="evidence" value="ECO:0007669"/>
    <property type="project" value="UniProtKB-EC"/>
</dbReference>
<evidence type="ECO:0000256" key="4">
    <source>
        <dbReference type="ARBA" id="ARBA00023270"/>
    </source>
</evidence>
<comment type="similarity">
    <text evidence="5">Belongs to the type-I 3-dehydroquinase family.</text>
</comment>
<comment type="subunit">
    <text evidence="5">Homodimer.</text>
</comment>
<comment type="catalytic activity">
    <reaction evidence="1 5">
        <text>3-dehydroquinate = 3-dehydroshikimate + H2O</text>
        <dbReference type="Rhea" id="RHEA:21096"/>
        <dbReference type="ChEBI" id="CHEBI:15377"/>
        <dbReference type="ChEBI" id="CHEBI:16630"/>
        <dbReference type="ChEBI" id="CHEBI:32364"/>
        <dbReference type="EC" id="4.2.1.10"/>
    </reaction>
</comment>
<name>A0ABW4KJP4_9BACI</name>